<dbReference type="PANTHER" id="PTHR45830">
    <property type="entry name" value="SERPENTINE RECEPTOR, CLASS I"/>
    <property type="match status" value="1"/>
</dbReference>
<feature type="transmembrane region" description="Helical" evidence="1">
    <location>
        <begin position="53"/>
        <end position="76"/>
    </location>
</feature>
<protein>
    <submittedName>
        <fullName evidence="2">Uncharacterized protein</fullName>
    </submittedName>
</protein>
<keyword evidence="3" id="KW-1185">Reference proteome</keyword>
<dbReference type="InterPro" id="IPR019429">
    <property type="entry name" value="7TM_GPCR_serpentine_rcpt_Sri"/>
</dbReference>
<keyword evidence="1" id="KW-0472">Membrane</keyword>
<feature type="transmembrane region" description="Helical" evidence="1">
    <location>
        <begin position="280"/>
        <end position="304"/>
    </location>
</feature>
<feature type="transmembrane region" description="Helical" evidence="1">
    <location>
        <begin position="202"/>
        <end position="226"/>
    </location>
</feature>
<keyword evidence="1" id="KW-1133">Transmembrane helix</keyword>
<name>A0A8S1ECH0_9PELO</name>
<feature type="transmembrane region" description="Helical" evidence="1">
    <location>
        <begin position="18"/>
        <end position="41"/>
    </location>
</feature>
<keyword evidence="1" id="KW-0812">Transmembrane</keyword>
<organism evidence="2 3">
    <name type="scientific">Caenorhabditis bovis</name>
    <dbReference type="NCBI Taxonomy" id="2654633"/>
    <lineage>
        <taxon>Eukaryota</taxon>
        <taxon>Metazoa</taxon>
        <taxon>Ecdysozoa</taxon>
        <taxon>Nematoda</taxon>
        <taxon>Chromadorea</taxon>
        <taxon>Rhabditida</taxon>
        <taxon>Rhabditina</taxon>
        <taxon>Rhabditomorpha</taxon>
        <taxon>Rhabditoidea</taxon>
        <taxon>Rhabditidae</taxon>
        <taxon>Peloderinae</taxon>
        <taxon>Caenorhabditis</taxon>
    </lineage>
</organism>
<accession>A0A8S1ECH0</accession>
<feature type="transmembrane region" description="Helical" evidence="1">
    <location>
        <begin position="247"/>
        <end position="274"/>
    </location>
</feature>
<evidence type="ECO:0000313" key="3">
    <source>
        <dbReference type="Proteomes" id="UP000494206"/>
    </source>
</evidence>
<dbReference type="Proteomes" id="UP000494206">
    <property type="component" value="Unassembled WGS sequence"/>
</dbReference>
<evidence type="ECO:0000313" key="2">
    <source>
        <dbReference type="EMBL" id="CAB3398351.1"/>
    </source>
</evidence>
<feature type="transmembrane region" description="Helical" evidence="1">
    <location>
        <begin position="138"/>
        <end position="158"/>
    </location>
</feature>
<dbReference type="EMBL" id="CADEPM010000001">
    <property type="protein sequence ID" value="CAB3398351.1"/>
    <property type="molecule type" value="Genomic_DNA"/>
</dbReference>
<dbReference type="AlphaFoldDB" id="A0A8S1ECH0"/>
<feature type="transmembrane region" description="Helical" evidence="1">
    <location>
        <begin position="96"/>
        <end position="118"/>
    </location>
</feature>
<proteinExistence type="predicted"/>
<gene>
    <name evidence="2" type="ORF">CBOVIS_LOCUS1633</name>
</gene>
<evidence type="ECO:0000256" key="1">
    <source>
        <dbReference type="SAM" id="Phobius"/>
    </source>
</evidence>
<dbReference type="PANTHER" id="PTHR45830:SF21">
    <property type="entry name" value="SERPENTINE RECEPTOR, CLASS H-RELATED"/>
    <property type="match status" value="1"/>
</dbReference>
<sequence length="318" mass="36777">MIAAEPQSREQIEIHVRYLMAASGITSIIVNLYGIYLLIYYHGSMDSYRFHLLYFQMTCLIFDVYFSHFMVPIPLFPITGGYSIGILGRLFRLPTHYQMVAALWFLGNTITCIFVSLLKRHQAVAKIEQKNRMHQIMVKFSILSSNTAPVIGTFIYALSEPDNYMKRIILSNKFPNSLWVLDIPTVVIYDISFKTNPMFTCIVYSVFGGSALIMISYNILYFQLFVMLNSVKTKISQKNYKKHFTAVINTILQNLVFFIFYVIPAIILFLVIYFEFDATYTSIFMIFAFSVHSTANAIVVIATFPTFRRAFKISRFAR</sequence>
<dbReference type="OrthoDB" id="5849553at2759"/>
<reference evidence="2 3" key="1">
    <citation type="submission" date="2020-04" db="EMBL/GenBank/DDBJ databases">
        <authorList>
            <person name="Laetsch R D."/>
            <person name="Stevens L."/>
            <person name="Kumar S."/>
            <person name="Blaxter L. M."/>
        </authorList>
    </citation>
    <scope>NUCLEOTIDE SEQUENCE [LARGE SCALE GENOMIC DNA]</scope>
</reference>
<comment type="caution">
    <text evidence="2">The sequence shown here is derived from an EMBL/GenBank/DDBJ whole genome shotgun (WGS) entry which is preliminary data.</text>
</comment>
<dbReference type="Pfam" id="PF10327">
    <property type="entry name" value="7TM_GPCR_Sri"/>
    <property type="match status" value="1"/>
</dbReference>